<dbReference type="Gene3D" id="1.25.40.10">
    <property type="entry name" value="Tetratricopeptide repeat domain"/>
    <property type="match status" value="1"/>
</dbReference>
<dbReference type="InterPro" id="IPR056413">
    <property type="entry name" value="TPR_CcmH_CycH"/>
</dbReference>
<gene>
    <name evidence="9" type="ORF">EV700_3011</name>
</gene>
<evidence type="ECO:0000259" key="8">
    <source>
        <dbReference type="Pfam" id="PF23914"/>
    </source>
</evidence>
<keyword evidence="2" id="KW-0677">Repeat</keyword>
<evidence type="ECO:0000256" key="4">
    <source>
        <dbReference type="ARBA" id="ARBA00022803"/>
    </source>
</evidence>
<evidence type="ECO:0000256" key="3">
    <source>
        <dbReference type="ARBA" id="ARBA00022748"/>
    </source>
</evidence>
<dbReference type="AlphaFoldDB" id="A0A4Q7YHW5"/>
<evidence type="ECO:0000313" key="10">
    <source>
        <dbReference type="Proteomes" id="UP000292423"/>
    </source>
</evidence>
<evidence type="ECO:0000256" key="2">
    <source>
        <dbReference type="ARBA" id="ARBA00022737"/>
    </source>
</evidence>
<evidence type="ECO:0000256" key="6">
    <source>
        <dbReference type="SAM" id="Phobius"/>
    </source>
</evidence>
<comment type="subcellular location">
    <subcellularLocation>
        <location evidence="1">Cell envelope</location>
    </subcellularLocation>
</comment>
<reference evidence="9 10" key="1">
    <citation type="submission" date="2019-02" db="EMBL/GenBank/DDBJ databases">
        <title>Genomic Encyclopedia of Type Strains, Phase IV (KMG-IV): sequencing the most valuable type-strain genomes for metagenomic binning, comparative biology and taxonomic classification.</title>
        <authorList>
            <person name="Goeker M."/>
        </authorList>
    </citation>
    <scope>NUCLEOTIDE SEQUENCE [LARGE SCALE GENOMIC DNA]</scope>
    <source>
        <strain evidence="9 10">DSM 105135</strain>
    </source>
</reference>
<dbReference type="OrthoDB" id="9776053at2"/>
<dbReference type="EMBL" id="SHKX01000015">
    <property type="protein sequence ID" value="RZU37142.1"/>
    <property type="molecule type" value="Genomic_DNA"/>
</dbReference>
<comment type="caution">
    <text evidence="9">The sequence shown here is derived from an EMBL/GenBank/DDBJ whole genome shotgun (WGS) entry which is preliminary data.</text>
</comment>
<dbReference type="Pfam" id="PF23892">
    <property type="entry name" value="Ig_CycH"/>
    <property type="match status" value="1"/>
</dbReference>
<dbReference type="SUPFAM" id="SSF48452">
    <property type="entry name" value="TPR-like"/>
    <property type="match status" value="1"/>
</dbReference>
<sequence length="423" mass="45919">MSADMPVLIFVLSALALTVAMTLLILLPVLRSRDAQHSLLELNVQVFRERLAELEEDKTAGRVDQTTFEALKTELQRQLLTLQADAPAAAAESRLGRKGAFAFLLAIPLLAGGAYAVLAFKPEVFTWWKVQLHTGPFVDKLFAGEQPTPEDMQTQSLPDMVRVMQTRLQKHPESTNGWFMLGMSYMQGDLADQALEAFDQAWRLSPERDDVAMAYAQTLLFTRQGKLDDQSRMLLQGVLDRHPQHEGALLLMGMGAYRAGDLKTALTYLPVLKQVHIARTGETNSAAIAEVDKVIALARSGGEKVATGGGVQVTVKLADNLKARVPANATLFIFARALNGPPMPLAVVRQPVGSFPVTAVLNDSQAMMPSMKLSAFPSVVVSARISASGNPVGEKGDLEAIAVPLTQNGKMQTVDVLINQERP</sequence>
<protein>
    <submittedName>
        <fullName evidence="9">Cytochrome c-type biogenesis protein CcmI</fullName>
    </submittedName>
</protein>
<dbReference type="InterPro" id="IPR017560">
    <property type="entry name" value="Cyt_c_biogenesis_CcmI"/>
</dbReference>
<name>A0A4Q7YHW5_9GAMM</name>
<feature type="domain" description="Cytochrome c-type biogenesis protein H Ig-like" evidence="7">
    <location>
        <begin position="311"/>
        <end position="419"/>
    </location>
</feature>
<dbReference type="GO" id="GO:0017004">
    <property type="term" value="P:cytochrome complex assembly"/>
    <property type="evidence" value="ECO:0007669"/>
    <property type="project" value="UniProtKB-KW"/>
</dbReference>
<dbReference type="PROSITE" id="PS50005">
    <property type="entry name" value="TPR"/>
    <property type="match status" value="1"/>
</dbReference>
<dbReference type="GO" id="GO:0030313">
    <property type="term" value="C:cell envelope"/>
    <property type="evidence" value="ECO:0007669"/>
    <property type="project" value="UniProtKB-SubCell"/>
</dbReference>
<keyword evidence="10" id="KW-1185">Reference proteome</keyword>
<evidence type="ECO:0000256" key="5">
    <source>
        <dbReference type="PROSITE-ProRule" id="PRU00339"/>
    </source>
</evidence>
<proteinExistence type="predicted"/>
<feature type="transmembrane region" description="Helical" evidence="6">
    <location>
        <begin position="6"/>
        <end position="30"/>
    </location>
</feature>
<keyword evidence="4 5" id="KW-0802">TPR repeat</keyword>
<evidence type="ECO:0000313" key="9">
    <source>
        <dbReference type="EMBL" id="RZU37142.1"/>
    </source>
</evidence>
<dbReference type="PANTHER" id="PTHR47870">
    <property type="entry name" value="CYTOCHROME C-TYPE BIOGENESIS PROTEIN CCMH"/>
    <property type="match status" value="1"/>
</dbReference>
<keyword evidence="6" id="KW-1133">Transmembrane helix</keyword>
<dbReference type="NCBIfam" id="TIGR03142">
    <property type="entry name" value="cytochro_ccmI"/>
    <property type="match status" value="1"/>
</dbReference>
<dbReference type="Proteomes" id="UP000292423">
    <property type="component" value="Unassembled WGS sequence"/>
</dbReference>
<dbReference type="InterPro" id="IPR011990">
    <property type="entry name" value="TPR-like_helical_dom_sf"/>
</dbReference>
<feature type="repeat" description="TPR" evidence="5">
    <location>
        <begin position="175"/>
        <end position="208"/>
    </location>
</feature>
<accession>A0A4Q7YHW5</accession>
<evidence type="ECO:0000256" key="1">
    <source>
        <dbReference type="ARBA" id="ARBA00004196"/>
    </source>
</evidence>
<dbReference type="InterPro" id="IPR056412">
    <property type="entry name" value="Ig_CycH"/>
</dbReference>
<dbReference type="PANTHER" id="PTHR47870:SF1">
    <property type="entry name" value="CYTOCHROME C-TYPE BIOGENESIS PROTEIN CCMH"/>
    <property type="match status" value="1"/>
</dbReference>
<keyword evidence="6" id="KW-0472">Membrane</keyword>
<dbReference type="InterPro" id="IPR051263">
    <property type="entry name" value="C-type_cytochrome_biogenesis"/>
</dbReference>
<dbReference type="InterPro" id="IPR019734">
    <property type="entry name" value="TPR_rpt"/>
</dbReference>
<organism evidence="9 10">
    <name type="scientific">Fluviicoccus keumensis</name>
    <dbReference type="NCBI Taxonomy" id="1435465"/>
    <lineage>
        <taxon>Bacteria</taxon>
        <taxon>Pseudomonadati</taxon>
        <taxon>Pseudomonadota</taxon>
        <taxon>Gammaproteobacteria</taxon>
        <taxon>Moraxellales</taxon>
        <taxon>Moraxellaceae</taxon>
        <taxon>Fluviicoccus</taxon>
    </lineage>
</organism>
<keyword evidence="3" id="KW-0201">Cytochrome c-type biogenesis</keyword>
<keyword evidence="6" id="KW-0812">Transmembrane</keyword>
<dbReference type="Pfam" id="PF23914">
    <property type="entry name" value="TPR_CcmH_CycH"/>
    <property type="match status" value="1"/>
</dbReference>
<evidence type="ECO:0000259" key="7">
    <source>
        <dbReference type="Pfam" id="PF23892"/>
    </source>
</evidence>
<feature type="domain" description="Cytochrome c-type biogenesis protein H TPR" evidence="8">
    <location>
        <begin position="129"/>
        <end position="274"/>
    </location>
</feature>
<feature type="transmembrane region" description="Helical" evidence="6">
    <location>
        <begin position="100"/>
        <end position="120"/>
    </location>
</feature>